<organism evidence="2 3">
    <name type="scientific">Crucibulum laeve</name>
    <dbReference type="NCBI Taxonomy" id="68775"/>
    <lineage>
        <taxon>Eukaryota</taxon>
        <taxon>Fungi</taxon>
        <taxon>Dikarya</taxon>
        <taxon>Basidiomycota</taxon>
        <taxon>Agaricomycotina</taxon>
        <taxon>Agaricomycetes</taxon>
        <taxon>Agaricomycetidae</taxon>
        <taxon>Agaricales</taxon>
        <taxon>Agaricineae</taxon>
        <taxon>Nidulariaceae</taxon>
        <taxon>Crucibulum</taxon>
    </lineage>
</organism>
<dbReference type="AlphaFoldDB" id="A0A5C3M0Q6"/>
<evidence type="ECO:0000313" key="3">
    <source>
        <dbReference type="Proteomes" id="UP000308652"/>
    </source>
</evidence>
<feature type="compositionally biased region" description="Basic and acidic residues" evidence="1">
    <location>
        <begin position="192"/>
        <end position="226"/>
    </location>
</feature>
<sequence length="302" mass="35402">MSSADEYSDDSQDSGNDESENYQHAKYWDRVQKEIIIGVEREPSPIPIKELCGTYRWVYEMPMDEYDSPSEIQQTDSSMTEYFRLFYPSAIEATPENICGEIKQFKKEGQFQGIRPLPLDKKKKWANHWNIRRLNWKSDYCDNSWKRNEFWFTKVRDDSGCPFVVYRYASRAGGWLDVLAKKTNKNTLVLKEEGGREEESRLTDGERERLGMNMKETRVQELDKGDGNGSEVEGSESGSDEETYQESSDDSLWREEEEEEDDERDENARLEPEDMEKKPAKKRKVEELEDVEGKNGKNQRKA</sequence>
<evidence type="ECO:0000313" key="2">
    <source>
        <dbReference type="EMBL" id="TFK38585.1"/>
    </source>
</evidence>
<evidence type="ECO:0000256" key="1">
    <source>
        <dbReference type="SAM" id="MobiDB-lite"/>
    </source>
</evidence>
<feature type="compositionally biased region" description="Acidic residues" evidence="1">
    <location>
        <begin position="1"/>
        <end position="20"/>
    </location>
</feature>
<feature type="compositionally biased region" description="Basic and acidic residues" evidence="1">
    <location>
        <begin position="266"/>
        <end position="278"/>
    </location>
</feature>
<feature type="region of interest" description="Disordered" evidence="1">
    <location>
        <begin position="192"/>
        <end position="302"/>
    </location>
</feature>
<dbReference type="OrthoDB" id="2960140at2759"/>
<feature type="region of interest" description="Disordered" evidence="1">
    <location>
        <begin position="1"/>
        <end position="24"/>
    </location>
</feature>
<keyword evidence="3" id="KW-1185">Reference proteome</keyword>
<proteinExistence type="predicted"/>
<gene>
    <name evidence="2" type="ORF">BDQ12DRAFT_735657</name>
</gene>
<accession>A0A5C3M0Q6</accession>
<dbReference type="EMBL" id="ML213603">
    <property type="protein sequence ID" value="TFK38585.1"/>
    <property type="molecule type" value="Genomic_DNA"/>
</dbReference>
<name>A0A5C3M0Q6_9AGAR</name>
<dbReference type="Proteomes" id="UP000308652">
    <property type="component" value="Unassembled WGS sequence"/>
</dbReference>
<protein>
    <submittedName>
        <fullName evidence="2">Uncharacterized protein</fullName>
    </submittedName>
</protein>
<feature type="compositionally biased region" description="Acidic residues" evidence="1">
    <location>
        <begin position="238"/>
        <end position="265"/>
    </location>
</feature>
<reference evidence="2 3" key="1">
    <citation type="journal article" date="2019" name="Nat. Ecol. Evol.">
        <title>Megaphylogeny resolves global patterns of mushroom evolution.</title>
        <authorList>
            <person name="Varga T."/>
            <person name="Krizsan K."/>
            <person name="Foldi C."/>
            <person name="Dima B."/>
            <person name="Sanchez-Garcia M."/>
            <person name="Sanchez-Ramirez S."/>
            <person name="Szollosi G.J."/>
            <person name="Szarkandi J.G."/>
            <person name="Papp V."/>
            <person name="Albert L."/>
            <person name="Andreopoulos W."/>
            <person name="Angelini C."/>
            <person name="Antonin V."/>
            <person name="Barry K.W."/>
            <person name="Bougher N.L."/>
            <person name="Buchanan P."/>
            <person name="Buyck B."/>
            <person name="Bense V."/>
            <person name="Catcheside P."/>
            <person name="Chovatia M."/>
            <person name="Cooper J."/>
            <person name="Damon W."/>
            <person name="Desjardin D."/>
            <person name="Finy P."/>
            <person name="Geml J."/>
            <person name="Haridas S."/>
            <person name="Hughes K."/>
            <person name="Justo A."/>
            <person name="Karasinski D."/>
            <person name="Kautmanova I."/>
            <person name="Kiss B."/>
            <person name="Kocsube S."/>
            <person name="Kotiranta H."/>
            <person name="LaButti K.M."/>
            <person name="Lechner B.E."/>
            <person name="Liimatainen K."/>
            <person name="Lipzen A."/>
            <person name="Lukacs Z."/>
            <person name="Mihaltcheva S."/>
            <person name="Morgado L.N."/>
            <person name="Niskanen T."/>
            <person name="Noordeloos M.E."/>
            <person name="Ohm R.A."/>
            <person name="Ortiz-Santana B."/>
            <person name="Ovrebo C."/>
            <person name="Racz N."/>
            <person name="Riley R."/>
            <person name="Savchenko A."/>
            <person name="Shiryaev A."/>
            <person name="Soop K."/>
            <person name="Spirin V."/>
            <person name="Szebenyi C."/>
            <person name="Tomsovsky M."/>
            <person name="Tulloss R.E."/>
            <person name="Uehling J."/>
            <person name="Grigoriev I.V."/>
            <person name="Vagvolgyi C."/>
            <person name="Papp T."/>
            <person name="Martin F.M."/>
            <person name="Miettinen O."/>
            <person name="Hibbett D.S."/>
            <person name="Nagy L.G."/>
        </authorList>
    </citation>
    <scope>NUCLEOTIDE SEQUENCE [LARGE SCALE GENOMIC DNA]</scope>
    <source>
        <strain evidence="2 3">CBS 166.37</strain>
    </source>
</reference>